<evidence type="ECO:0000256" key="5">
    <source>
        <dbReference type="ARBA" id="ARBA00022519"/>
    </source>
</evidence>
<keyword evidence="6" id="KW-0812">Transmembrane</keyword>
<organism evidence="11 12">
    <name type="scientific">Luteolibacter flavescens</name>
    <dbReference type="NCBI Taxonomy" id="1859460"/>
    <lineage>
        <taxon>Bacteria</taxon>
        <taxon>Pseudomonadati</taxon>
        <taxon>Verrucomicrobiota</taxon>
        <taxon>Verrucomicrobiia</taxon>
        <taxon>Verrucomicrobiales</taxon>
        <taxon>Verrucomicrobiaceae</taxon>
        <taxon>Luteolibacter</taxon>
    </lineage>
</organism>
<accession>A0ABT3FTA7</accession>
<keyword evidence="12" id="KW-1185">Reference proteome</keyword>
<sequence>MKTFSQNKNARGSALVAVIWLIAILAMATVATLRVVSFDVELGTSQIHGFRARQLAEMGIAVASNPAVKRTDPLLRQYSDEAGEGFEARIISEGEKFNINAILLRGDEQLLKSIFSDWGLTLDESQMLVDGLMDWVDENDDPGLNGAESDWYLAQGRLNQPFNRPFYTLDEMRLVRGMDYVEAIKPDWRNWFTIWSSGALDLNEASAELIAAAAEVSPEDANVIPETVRGLDNIRDTDDDAPFQSVEQALALLGVDSSLRPEISARMTVNDTTTRLESIGNVAGARRKITVIVRNRTGRPAVLERTEEVLP</sequence>
<dbReference type="SUPFAM" id="SSF158544">
    <property type="entry name" value="GspK insert domain-like"/>
    <property type="match status" value="1"/>
</dbReference>
<evidence type="ECO:0000259" key="10">
    <source>
        <dbReference type="Pfam" id="PF21687"/>
    </source>
</evidence>
<evidence type="ECO:0000313" key="11">
    <source>
        <dbReference type="EMBL" id="MCW1886459.1"/>
    </source>
</evidence>
<dbReference type="InterPro" id="IPR049031">
    <property type="entry name" value="T2SSK_SAM-like_1st"/>
</dbReference>
<dbReference type="EMBL" id="JAPDDS010000010">
    <property type="protein sequence ID" value="MCW1886459.1"/>
    <property type="molecule type" value="Genomic_DNA"/>
</dbReference>
<keyword evidence="9" id="KW-0472">Membrane</keyword>
<gene>
    <name evidence="11" type="ORF">OKA04_17100</name>
</gene>
<dbReference type="InterPro" id="IPR005628">
    <property type="entry name" value="GspK"/>
</dbReference>
<evidence type="ECO:0000256" key="3">
    <source>
        <dbReference type="ARBA" id="ARBA00022448"/>
    </source>
</evidence>
<dbReference type="PANTHER" id="PTHR38831:SF2">
    <property type="entry name" value="TYPE II SECRETION SYSTEM PROTEIN K"/>
    <property type="match status" value="1"/>
</dbReference>
<evidence type="ECO:0000256" key="1">
    <source>
        <dbReference type="ARBA" id="ARBA00004533"/>
    </source>
</evidence>
<evidence type="ECO:0000256" key="8">
    <source>
        <dbReference type="ARBA" id="ARBA00022989"/>
    </source>
</evidence>
<protein>
    <submittedName>
        <fullName evidence="11">Type II secretion system protein GspK</fullName>
    </submittedName>
</protein>
<dbReference type="PANTHER" id="PTHR38831">
    <property type="entry name" value="TYPE II SECRETION SYSTEM PROTEIN K"/>
    <property type="match status" value="1"/>
</dbReference>
<evidence type="ECO:0000256" key="7">
    <source>
        <dbReference type="ARBA" id="ARBA00022927"/>
    </source>
</evidence>
<dbReference type="Gene3D" id="1.10.40.60">
    <property type="entry name" value="EpsJ-like"/>
    <property type="match status" value="1"/>
</dbReference>
<keyword evidence="5" id="KW-0997">Cell inner membrane</keyword>
<evidence type="ECO:0000256" key="9">
    <source>
        <dbReference type="ARBA" id="ARBA00023136"/>
    </source>
</evidence>
<evidence type="ECO:0000313" key="12">
    <source>
        <dbReference type="Proteomes" id="UP001207930"/>
    </source>
</evidence>
<evidence type="ECO:0000256" key="2">
    <source>
        <dbReference type="ARBA" id="ARBA00007246"/>
    </source>
</evidence>
<dbReference type="Proteomes" id="UP001207930">
    <property type="component" value="Unassembled WGS sequence"/>
</dbReference>
<keyword evidence="3" id="KW-0813">Transport</keyword>
<evidence type="ECO:0000256" key="6">
    <source>
        <dbReference type="ARBA" id="ARBA00022692"/>
    </source>
</evidence>
<feature type="domain" description="T2SS protein K first SAM-like" evidence="10">
    <location>
        <begin position="96"/>
        <end position="179"/>
    </location>
</feature>
<evidence type="ECO:0000256" key="4">
    <source>
        <dbReference type="ARBA" id="ARBA00022475"/>
    </source>
</evidence>
<reference evidence="11 12" key="1">
    <citation type="submission" date="2022-10" db="EMBL/GenBank/DDBJ databases">
        <title>Luteolibacter flavescens strain MCCC 1K03193, whole genome shotgun sequencing project.</title>
        <authorList>
            <person name="Zhao G."/>
            <person name="Shen L."/>
        </authorList>
    </citation>
    <scope>NUCLEOTIDE SEQUENCE [LARGE SCALE GENOMIC DNA]</scope>
    <source>
        <strain evidence="11 12">MCCC 1K03193</strain>
    </source>
</reference>
<dbReference type="RefSeq" id="WP_264502416.1">
    <property type="nucleotide sequence ID" value="NZ_JAPDDS010000010.1"/>
</dbReference>
<keyword evidence="7" id="KW-0653">Protein transport</keyword>
<comment type="subcellular location">
    <subcellularLocation>
        <location evidence="1">Cell inner membrane</location>
    </subcellularLocation>
</comment>
<keyword evidence="4" id="KW-1003">Cell membrane</keyword>
<comment type="similarity">
    <text evidence="2">Belongs to the GSP K family.</text>
</comment>
<dbReference type="InterPro" id="IPR038072">
    <property type="entry name" value="GspK_central_sf"/>
</dbReference>
<dbReference type="Pfam" id="PF21687">
    <property type="entry name" value="T2SSK_1st"/>
    <property type="match status" value="1"/>
</dbReference>
<comment type="caution">
    <text evidence="11">The sequence shown here is derived from an EMBL/GenBank/DDBJ whole genome shotgun (WGS) entry which is preliminary data.</text>
</comment>
<proteinExistence type="inferred from homology"/>
<keyword evidence="8" id="KW-1133">Transmembrane helix</keyword>
<name>A0ABT3FTA7_9BACT</name>